<accession>A0AAP0C8M2</accession>
<reference evidence="2 3" key="1">
    <citation type="submission" date="2024-04" db="EMBL/GenBank/DDBJ databases">
        <title>The reference genome of an endangered Asteraceae, Deinandra increscens subsp. villosa, native to the Central Coast of California.</title>
        <authorList>
            <person name="Guilliams M."/>
            <person name="Hasenstab-Lehman K."/>
            <person name="Meyer R."/>
            <person name="Mcevoy S."/>
        </authorList>
    </citation>
    <scope>NUCLEOTIDE SEQUENCE [LARGE SCALE GENOMIC DNA]</scope>
    <source>
        <tissue evidence="2">Leaf</tissue>
    </source>
</reference>
<gene>
    <name evidence="2" type="ORF">SSX86_032067</name>
</gene>
<feature type="compositionally biased region" description="Polar residues" evidence="1">
    <location>
        <begin position="25"/>
        <end position="37"/>
    </location>
</feature>
<dbReference type="EMBL" id="JBCNJP010009142">
    <property type="protein sequence ID" value="KAK9048967.1"/>
    <property type="molecule type" value="Genomic_DNA"/>
</dbReference>
<organism evidence="2 3">
    <name type="scientific">Deinandra increscens subsp. villosa</name>
    <dbReference type="NCBI Taxonomy" id="3103831"/>
    <lineage>
        <taxon>Eukaryota</taxon>
        <taxon>Viridiplantae</taxon>
        <taxon>Streptophyta</taxon>
        <taxon>Embryophyta</taxon>
        <taxon>Tracheophyta</taxon>
        <taxon>Spermatophyta</taxon>
        <taxon>Magnoliopsida</taxon>
        <taxon>eudicotyledons</taxon>
        <taxon>Gunneridae</taxon>
        <taxon>Pentapetalae</taxon>
        <taxon>asterids</taxon>
        <taxon>campanulids</taxon>
        <taxon>Asterales</taxon>
        <taxon>Asteraceae</taxon>
        <taxon>Asteroideae</taxon>
        <taxon>Heliantheae alliance</taxon>
        <taxon>Madieae</taxon>
        <taxon>Madiinae</taxon>
        <taxon>Deinandra</taxon>
    </lineage>
</organism>
<feature type="compositionally biased region" description="Basic and acidic residues" evidence="1">
    <location>
        <begin position="12"/>
        <end position="23"/>
    </location>
</feature>
<dbReference type="Gene3D" id="3.60.10.10">
    <property type="entry name" value="Endonuclease/exonuclease/phosphatase"/>
    <property type="match status" value="1"/>
</dbReference>
<proteinExistence type="predicted"/>
<evidence type="ECO:0000313" key="2">
    <source>
        <dbReference type="EMBL" id="KAK9048967.1"/>
    </source>
</evidence>
<sequence>MSDGTSSCERLVTGEDLQKEGRLGDSTSATKEVNFQNLEPKKNPKETLDLSCGPTLRSRTRSTSDKDCKNTKDKESVIITFDELEKETKDTIMVATRLGVDLDGEEDRVSKDLRKIQWINDLRRENRFSFMCIQETMERDGNRLMVNRLWGRGNIEWDWVNSRGNSGGILNVWDRDRFNFLKSIKDDNFLITVGAIAGCQEVVNIVNIYAPQGVGEKKRLWEKLIGWKRSLQGWWILAGDFNEVRTKEERRYSVFDRKGAEEFNKFINDAMLKEYRMGGDRFTYMENLGKSFSKLDRFLVCDKVFDGGLKPR</sequence>
<name>A0AAP0C8M2_9ASTR</name>
<dbReference type="InterPro" id="IPR036691">
    <property type="entry name" value="Endo/exonu/phosph_ase_sf"/>
</dbReference>
<dbReference type="Proteomes" id="UP001408789">
    <property type="component" value="Unassembled WGS sequence"/>
</dbReference>
<evidence type="ECO:0000256" key="1">
    <source>
        <dbReference type="SAM" id="MobiDB-lite"/>
    </source>
</evidence>
<comment type="caution">
    <text evidence="2">The sequence shown here is derived from an EMBL/GenBank/DDBJ whole genome shotgun (WGS) entry which is preliminary data.</text>
</comment>
<evidence type="ECO:0000313" key="3">
    <source>
        <dbReference type="Proteomes" id="UP001408789"/>
    </source>
</evidence>
<keyword evidence="3" id="KW-1185">Reference proteome</keyword>
<dbReference type="SUPFAM" id="SSF56219">
    <property type="entry name" value="DNase I-like"/>
    <property type="match status" value="1"/>
</dbReference>
<feature type="compositionally biased region" description="Basic and acidic residues" evidence="1">
    <location>
        <begin position="39"/>
        <end position="48"/>
    </location>
</feature>
<feature type="region of interest" description="Disordered" evidence="1">
    <location>
        <begin position="1"/>
        <end position="69"/>
    </location>
</feature>
<dbReference type="AlphaFoldDB" id="A0AAP0C8M2"/>
<protein>
    <recommendedName>
        <fullName evidence="4">RNA-directed DNA polymerase, eukaryota</fullName>
    </recommendedName>
</protein>
<evidence type="ECO:0008006" key="4">
    <source>
        <dbReference type="Google" id="ProtNLM"/>
    </source>
</evidence>